<gene>
    <name evidence="2" type="ORF">E2626_11285</name>
</gene>
<keyword evidence="1" id="KW-0812">Transmembrane</keyword>
<accession>A0A4Y8LER8</accession>
<organism evidence="2 3">
    <name type="scientific">Jeotgalibacillus salarius</name>
    <dbReference type="NCBI Taxonomy" id="546023"/>
    <lineage>
        <taxon>Bacteria</taxon>
        <taxon>Bacillati</taxon>
        <taxon>Bacillota</taxon>
        <taxon>Bacilli</taxon>
        <taxon>Bacillales</taxon>
        <taxon>Caryophanaceae</taxon>
        <taxon>Jeotgalibacillus</taxon>
    </lineage>
</organism>
<evidence type="ECO:0000313" key="2">
    <source>
        <dbReference type="EMBL" id="TFE00553.1"/>
    </source>
</evidence>
<keyword evidence="1" id="KW-0472">Membrane</keyword>
<keyword evidence="3" id="KW-1185">Reference proteome</keyword>
<keyword evidence="1" id="KW-1133">Transmembrane helix</keyword>
<dbReference type="RefSeq" id="WP_134381871.1">
    <property type="nucleotide sequence ID" value="NZ_SORX01000006.1"/>
</dbReference>
<evidence type="ECO:0008006" key="4">
    <source>
        <dbReference type="Google" id="ProtNLM"/>
    </source>
</evidence>
<feature type="transmembrane region" description="Helical" evidence="1">
    <location>
        <begin position="48"/>
        <end position="68"/>
    </location>
</feature>
<name>A0A4Y8LER8_9BACL</name>
<dbReference type="Proteomes" id="UP000297776">
    <property type="component" value="Unassembled WGS sequence"/>
</dbReference>
<reference evidence="2 3" key="1">
    <citation type="submission" date="2019-03" db="EMBL/GenBank/DDBJ databases">
        <authorList>
            <person name="Yang Y."/>
        </authorList>
    </citation>
    <scope>NUCLEOTIDE SEQUENCE [LARGE SCALE GENOMIC DNA]</scope>
    <source>
        <strain evidence="2 3">ASL-1</strain>
    </source>
</reference>
<sequence length="243" mass="26892">MTLERDSIKSAMGSIPLPEDRLDMIIDQSVFNHTVRKKRGSREHVKQLSAAVLVLGLSGTLLFTTPAGQQMISYLPFTESDFTTGSGAGELSRPKEAVYSLDEEVNEEFVKIHFTEVSLMGNQVDIAYQQIVDPEFLTEMMAVEAELFAIDNLGNEYEVPYNSGTAYGEGTREDLHWTATLHDLSPLAESVTFIPMATVSEGTTVPDGFHEIFEYDALKVNLADGSVEIVESPGLPEGMYDRW</sequence>
<dbReference type="Gene3D" id="2.60.40.1640">
    <property type="entry name" value="Conserved domain protein"/>
    <property type="match status" value="1"/>
</dbReference>
<comment type="caution">
    <text evidence="2">The sequence shown here is derived from an EMBL/GenBank/DDBJ whole genome shotgun (WGS) entry which is preliminary data.</text>
</comment>
<evidence type="ECO:0000313" key="3">
    <source>
        <dbReference type="Proteomes" id="UP000297776"/>
    </source>
</evidence>
<protein>
    <recommendedName>
        <fullName evidence="4">DUF4179 domain-containing protein</fullName>
    </recommendedName>
</protein>
<evidence type="ECO:0000256" key="1">
    <source>
        <dbReference type="SAM" id="Phobius"/>
    </source>
</evidence>
<dbReference type="AlphaFoldDB" id="A0A4Y8LER8"/>
<dbReference type="OrthoDB" id="2293641at2"/>
<dbReference type="EMBL" id="SORX01000006">
    <property type="protein sequence ID" value="TFE00553.1"/>
    <property type="molecule type" value="Genomic_DNA"/>
</dbReference>
<proteinExistence type="predicted"/>